<dbReference type="EMBL" id="CP030074">
    <property type="protein sequence ID" value="AWW43139.1"/>
    <property type="molecule type" value="Genomic_DNA"/>
</dbReference>
<protein>
    <recommendedName>
        <fullName evidence="2">Gp5/Type VI secretion system Vgr protein OB-fold domain-containing protein</fullName>
    </recommendedName>
</protein>
<name>A0A2Z4JDE2_9ACTN</name>
<keyword evidence="4" id="KW-1185">Reference proteome</keyword>
<geneLocation type="plasmid" evidence="3 4">
    <name>unnamed1</name>
</geneLocation>
<evidence type="ECO:0000256" key="1">
    <source>
        <dbReference type="SAM" id="MobiDB-lite"/>
    </source>
</evidence>
<evidence type="ECO:0000313" key="4">
    <source>
        <dbReference type="Proteomes" id="UP000249616"/>
    </source>
</evidence>
<evidence type="ECO:0000313" key="3">
    <source>
        <dbReference type="EMBL" id="AWW43139.1"/>
    </source>
</evidence>
<dbReference type="SUPFAM" id="SSF69255">
    <property type="entry name" value="gp5 N-terminal domain-like"/>
    <property type="match status" value="1"/>
</dbReference>
<dbReference type="Pfam" id="PF05954">
    <property type="entry name" value="Phage_GPD"/>
    <property type="match status" value="1"/>
</dbReference>
<dbReference type="InterPro" id="IPR047702">
    <property type="entry name" value="VgrG-rel"/>
</dbReference>
<dbReference type="Proteomes" id="UP000249616">
    <property type="component" value="Plasmid unnamed1"/>
</dbReference>
<dbReference type="InterPro" id="IPR037026">
    <property type="entry name" value="Vgr_OB-fold_dom_sf"/>
</dbReference>
<dbReference type="AlphaFoldDB" id="A0A2Z4JDE2"/>
<dbReference type="NCBIfam" id="NF033848">
    <property type="entry name" value="VgrG_rel"/>
    <property type="match status" value="1"/>
</dbReference>
<dbReference type="SUPFAM" id="SSF69279">
    <property type="entry name" value="Phage tail proteins"/>
    <property type="match status" value="1"/>
</dbReference>
<keyword evidence="3" id="KW-0614">Plasmid</keyword>
<feature type="region of interest" description="Disordered" evidence="1">
    <location>
        <begin position="259"/>
        <end position="288"/>
    </location>
</feature>
<evidence type="ECO:0000259" key="2">
    <source>
        <dbReference type="Pfam" id="PF04717"/>
    </source>
</evidence>
<feature type="compositionally biased region" description="Pro residues" evidence="1">
    <location>
        <begin position="268"/>
        <end position="280"/>
    </location>
</feature>
<sequence>MSTAGAPPAPLASIRVGRGGVALDDDLQNQVTLAVVDGRRNAPTMIEIMFRDAGADVLERAGIGLGSRVEVWTSPSGTTPEALVGAGEVTALEGDYVDLSLHTTVRAYDPSHRLQRASRVRTFVNMTDSGIAERIAREAGLRDVRIEPTRTSHTHLGQMNQTDWEFLGWRCREIGYEFGVDPDGVFFFRPGPARGTPPVELELQRNLRAFRPRVTAAALVPEVEMRVWDPLRARAVSTQADTAADPSVELTGANVAGTLDAVRDRTRPPTPAPAPSPLGPAPSTEGRIVTDTAPATGAAITAASLESLQGPAERLAGSLAEAQATAWGDPGLRPGGTVRVTGPPRPFAGTWTVSAARHVFDLTEGGYRTHLDLGTPEDRSLLGLTTAPGAAHSAPRMQGMVCGVVTNVHDPVGIGRVKVALPWLGPDHETDWAPVVQAAGGRRAGALLLPEIGDQVLLGFELGDPRRPYVVGGVLSDSSTYAPGGPAVEATGRTAEVVRRGIVSPSGNMLAFHDKMPAGAGRPATVSSVVLGTGNGALGLAVDQVAGTVTLTSRPGRPDSGAAAGRIHIDCGDGGSVDISAGAGGHVNVDGGATLSMRAQTSISIESAGTVAIKGSRIELN</sequence>
<organism evidence="3 4">
    <name type="scientific">Streptomyces cadmiisoli</name>
    <dbReference type="NCBI Taxonomy" id="2184053"/>
    <lineage>
        <taxon>Bacteria</taxon>
        <taxon>Bacillati</taxon>
        <taxon>Actinomycetota</taxon>
        <taxon>Actinomycetes</taxon>
        <taxon>Kitasatosporales</taxon>
        <taxon>Streptomycetaceae</taxon>
        <taxon>Streptomyces</taxon>
        <taxon>Streptomyces aurantiacus group</taxon>
    </lineage>
</organism>
<accession>A0A2Z4JDE2</accession>
<gene>
    <name evidence="3" type="ORF">DN051_41745</name>
</gene>
<proteinExistence type="predicted"/>
<reference evidence="4" key="1">
    <citation type="submission" date="2018-06" db="EMBL/GenBank/DDBJ databases">
        <authorList>
            <person name="Li K."/>
        </authorList>
    </citation>
    <scope>NUCLEOTIDE SEQUENCE [LARGE SCALE GENOMIC DNA]</scope>
    <source>
        <strain evidence="4">ZFG47</strain>
        <plasmid evidence="4">unnamed1</plasmid>
    </source>
</reference>
<dbReference type="Gene3D" id="2.40.50.230">
    <property type="entry name" value="Gp5 N-terminal domain"/>
    <property type="match status" value="1"/>
</dbReference>
<feature type="domain" description="Gp5/Type VI secretion system Vgr protein OB-fold" evidence="2">
    <location>
        <begin position="403"/>
        <end position="474"/>
    </location>
</feature>
<dbReference type="KEGG" id="scad:DN051_41745"/>
<dbReference type="Pfam" id="PF04717">
    <property type="entry name" value="Phage_base_V"/>
    <property type="match status" value="1"/>
</dbReference>
<dbReference type="InterPro" id="IPR006531">
    <property type="entry name" value="Gp5/Vgr_OB"/>
</dbReference>
<dbReference type="RefSeq" id="WP_112443017.1">
    <property type="nucleotide sequence ID" value="NZ_CP030074.1"/>
</dbReference>